<dbReference type="Gene3D" id="1.10.260.40">
    <property type="entry name" value="lambda repressor-like DNA-binding domains"/>
    <property type="match status" value="1"/>
</dbReference>
<evidence type="ECO:0000256" key="3">
    <source>
        <dbReference type="ARBA" id="ARBA00023125"/>
    </source>
</evidence>
<dbReference type="Proteomes" id="UP000660611">
    <property type="component" value="Unassembled WGS sequence"/>
</dbReference>
<accession>A0A919PZJ4</accession>
<dbReference type="GO" id="GO:0015074">
    <property type="term" value="P:DNA integration"/>
    <property type="evidence" value="ECO:0007669"/>
    <property type="project" value="UniProtKB-KW"/>
</dbReference>
<evidence type="ECO:0000256" key="5">
    <source>
        <dbReference type="PROSITE-ProRule" id="PRU01248"/>
    </source>
</evidence>
<dbReference type="Pfam" id="PF00356">
    <property type="entry name" value="LacI"/>
    <property type="match status" value="1"/>
</dbReference>
<comment type="similarity">
    <text evidence="1">Belongs to the 'phage' integrase family.</text>
</comment>
<dbReference type="PROSITE" id="PS51900">
    <property type="entry name" value="CB"/>
    <property type="match status" value="1"/>
</dbReference>
<evidence type="ECO:0008006" key="10">
    <source>
        <dbReference type="Google" id="ProtNLM"/>
    </source>
</evidence>
<keyword evidence="4" id="KW-0233">DNA recombination</keyword>
<comment type="caution">
    <text evidence="8">The sequence shown here is derived from an EMBL/GenBank/DDBJ whole genome shotgun (WGS) entry which is preliminary data.</text>
</comment>
<dbReference type="GO" id="GO:0006355">
    <property type="term" value="P:regulation of DNA-templated transcription"/>
    <property type="evidence" value="ECO:0007669"/>
    <property type="project" value="InterPro"/>
</dbReference>
<keyword evidence="2" id="KW-0229">DNA integration</keyword>
<reference evidence="8" key="1">
    <citation type="submission" date="2021-01" db="EMBL/GenBank/DDBJ databases">
        <title>Whole genome shotgun sequence of Dactylosporangium siamense NBRC 106093.</title>
        <authorList>
            <person name="Komaki H."/>
            <person name="Tamura T."/>
        </authorList>
    </citation>
    <scope>NUCLEOTIDE SEQUENCE</scope>
    <source>
        <strain evidence="8">NBRC 106093</strain>
    </source>
</reference>
<evidence type="ECO:0000256" key="1">
    <source>
        <dbReference type="ARBA" id="ARBA00008857"/>
    </source>
</evidence>
<dbReference type="AlphaFoldDB" id="A0A919PZJ4"/>
<dbReference type="PANTHER" id="PTHR30629">
    <property type="entry name" value="PROPHAGE INTEGRASE"/>
    <property type="match status" value="1"/>
</dbReference>
<dbReference type="CDD" id="cd01392">
    <property type="entry name" value="HTH_LacI"/>
    <property type="match status" value="1"/>
</dbReference>
<evidence type="ECO:0000256" key="4">
    <source>
        <dbReference type="ARBA" id="ARBA00023172"/>
    </source>
</evidence>
<evidence type="ECO:0000259" key="7">
    <source>
        <dbReference type="PROSITE" id="PS51900"/>
    </source>
</evidence>
<dbReference type="SMART" id="SM00354">
    <property type="entry name" value="HTH_LACI"/>
    <property type="match status" value="1"/>
</dbReference>
<evidence type="ECO:0000313" key="8">
    <source>
        <dbReference type="EMBL" id="GIG51170.1"/>
    </source>
</evidence>
<dbReference type="InterPro" id="IPR010998">
    <property type="entry name" value="Integrase_recombinase_N"/>
</dbReference>
<dbReference type="SUPFAM" id="SSF47413">
    <property type="entry name" value="lambda repressor-like DNA-binding domains"/>
    <property type="match status" value="1"/>
</dbReference>
<dbReference type="InterPro" id="IPR011010">
    <property type="entry name" value="DNA_brk_join_enz"/>
</dbReference>
<proteinExistence type="inferred from homology"/>
<protein>
    <recommendedName>
        <fullName evidence="10">LacI family transcriptional regulator</fullName>
    </recommendedName>
</protein>
<feature type="domain" description="Core-binding (CB)" evidence="7">
    <location>
        <begin position="65"/>
        <end position="145"/>
    </location>
</feature>
<dbReference type="GO" id="GO:0003677">
    <property type="term" value="F:DNA binding"/>
    <property type="evidence" value="ECO:0007669"/>
    <property type="project" value="UniProtKB-UniRule"/>
</dbReference>
<organism evidence="8 9">
    <name type="scientific">Dactylosporangium siamense</name>
    <dbReference type="NCBI Taxonomy" id="685454"/>
    <lineage>
        <taxon>Bacteria</taxon>
        <taxon>Bacillati</taxon>
        <taxon>Actinomycetota</taxon>
        <taxon>Actinomycetes</taxon>
        <taxon>Micromonosporales</taxon>
        <taxon>Micromonosporaceae</taxon>
        <taxon>Dactylosporangium</taxon>
    </lineage>
</organism>
<dbReference type="InterPro" id="IPR050808">
    <property type="entry name" value="Phage_Integrase"/>
</dbReference>
<keyword evidence="9" id="KW-1185">Reference proteome</keyword>
<evidence type="ECO:0000256" key="2">
    <source>
        <dbReference type="ARBA" id="ARBA00022908"/>
    </source>
</evidence>
<dbReference type="InterPro" id="IPR044068">
    <property type="entry name" value="CB"/>
</dbReference>
<dbReference type="Pfam" id="PF14659">
    <property type="entry name" value="Phage_int_SAM_3"/>
    <property type="match status" value="1"/>
</dbReference>
<dbReference type="InterPro" id="IPR010982">
    <property type="entry name" value="Lambda_DNA-bd_dom_sf"/>
</dbReference>
<dbReference type="Gene3D" id="1.10.443.10">
    <property type="entry name" value="Intergrase catalytic core"/>
    <property type="match status" value="1"/>
</dbReference>
<evidence type="ECO:0000259" key="6">
    <source>
        <dbReference type="PROSITE" id="PS50932"/>
    </source>
</evidence>
<dbReference type="PANTHER" id="PTHR30629:SF2">
    <property type="entry name" value="PROPHAGE INTEGRASE INTS-RELATED"/>
    <property type="match status" value="1"/>
</dbReference>
<dbReference type="EMBL" id="BONQ01000151">
    <property type="protein sequence ID" value="GIG51170.1"/>
    <property type="molecule type" value="Genomic_DNA"/>
</dbReference>
<feature type="domain" description="HTH lacI-type" evidence="6">
    <location>
        <begin position="302"/>
        <end position="356"/>
    </location>
</feature>
<dbReference type="PROSITE" id="PS50932">
    <property type="entry name" value="HTH_LACI_2"/>
    <property type="match status" value="1"/>
</dbReference>
<dbReference type="InterPro" id="IPR000843">
    <property type="entry name" value="HTH_LacI"/>
</dbReference>
<gene>
    <name evidence="8" type="ORF">Dsi01nite_092110</name>
</gene>
<evidence type="ECO:0000313" key="9">
    <source>
        <dbReference type="Proteomes" id="UP000660611"/>
    </source>
</evidence>
<dbReference type="SUPFAM" id="SSF56349">
    <property type="entry name" value="DNA breaking-rejoining enzymes"/>
    <property type="match status" value="2"/>
</dbReference>
<sequence length="503" mass="56096">MGFAEKRTDYWRGRYKGATGKYESVKDEAGRTVRFSTRRKAEQAADEAEAKVRAGILQQLAAAPMTFGAYANRWYDRLDLAPSTMQNYRNRLEEHLLPAFEHHDLRAITEDEVRAWEQRERALVYAESSIKSWRALLHLVLADAQSDGLIAANPATRRRGRGKRAGRSQKRAPEKTITTVLGVLLIAERLALLSGRDEEFVVCVLLAFTGMRFGEMVGLETRFVRHDAIRIEWQLYELDTGELVRCPPKDDSYRTVFIPAWLAKLVREHIAHAAPKPCTCHGYVYTFSGHRAANKAAQRPGPKLVDVARRAGVAVGTVSNVLNGRVSVSDGTREKVESAIQDLGYVRGAAGGELAAHQRRSGFAMWLFQPAVTGRYPQKAPLLPRPVPILGEPWPGVPIRGRNSTLHADACWLPIAAGLTPHGFRHTYKTVMEELGTPAPLMDDQIGHEDGSIQARYSHSTSKMVATLLDGLTDLWVEALDARRRMRPGSPVTVLDRLLREKS</sequence>
<keyword evidence="3 5" id="KW-0238">DNA-binding</keyword>
<dbReference type="InterPro" id="IPR013762">
    <property type="entry name" value="Integrase-like_cat_sf"/>
</dbReference>
<name>A0A919PZJ4_9ACTN</name>
<dbReference type="GO" id="GO:0006310">
    <property type="term" value="P:DNA recombination"/>
    <property type="evidence" value="ECO:0007669"/>
    <property type="project" value="UniProtKB-KW"/>
</dbReference>
<dbReference type="Gene3D" id="1.10.150.130">
    <property type="match status" value="1"/>
</dbReference>
<dbReference type="RefSeq" id="WP_203852790.1">
    <property type="nucleotide sequence ID" value="NZ_BAAAVW010000031.1"/>
</dbReference>
<dbReference type="InterPro" id="IPR004107">
    <property type="entry name" value="Integrase_SAM-like_N"/>
</dbReference>